<comment type="pathway">
    <text evidence="1">Protein modification; protein ubiquitination.</text>
</comment>
<dbReference type="InterPro" id="IPR000210">
    <property type="entry name" value="BTB/POZ_dom"/>
</dbReference>
<dbReference type="InterPro" id="IPR011333">
    <property type="entry name" value="SKP1/BTB/POZ_sf"/>
</dbReference>
<proteinExistence type="predicted"/>
<dbReference type="CDD" id="cd18186">
    <property type="entry name" value="BTB_POZ_ZBTB_KLHL-like"/>
    <property type="match status" value="1"/>
</dbReference>
<gene>
    <name evidence="3" type="ORF">R1sor_017791</name>
</gene>
<name>A0ABD3IE39_9MARC</name>
<accession>A0ABD3IE39</accession>
<dbReference type="SMART" id="SM00225">
    <property type="entry name" value="BTB"/>
    <property type="match status" value="1"/>
</dbReference>
<dbReference type="Pfam" id="PF00651">
    <property type="entry name" value="BTB"/>
    <property type="match status" value="1"/>
</dbReference>
<evidence type="ECO:0000313" key="4">
    <source>
        <dbReference type="Proteomes" id="UP001633002"/>
    </source>
</evidence>
<dbReference type="SUPFAM" id="SSF54695">
    <property type="entry name" value="POZ domain"/>
    <property type="match status" value="1"/>
</dbReference>
<dbReference type="PANTHER" id="PTHR24413">
    <property type="entry name" value="SPECKLE-TYPE POZ PROTEIN"/>
    <property type="match status" value="1"/>
</dbReference>
<comment type="caution">
    <text evidence="3">The sequence shown here is derived from an EMBL/GenBank/DDBJ whole genome shotgun (WGS) entry which is preliminary data.</text>
</comment>
<keyword evidence="4" id="KW-1185">Reference proteome</keyword>
<organism evidence="3 4">
    <name type="scientific">Riccia sorocarpa</name>
    <dbReference type="NCBI Taxonomy" id="122646"/>
    <lineage>
        <taxon>Eukaryota</taxon>
        <taxon>Viridiplantae</taxon>
        <taxon>Streptophyta</taxon>
        <taxon>Embryophyta</taxon>
        <taxon>Marchantiophyta</taxon>
        <taxon>Marchantiopsida</taxon>
        <taxon>Marchantiidae</taxon>
        <taxon>Marchantiales</taxon>
        <taxon>Ricciaceae</taxon>
        <taxon>Riccia</taxon>
    </lineage>
</organism>
<dbReference type="AlphaFoldDB" id="A0ABD3IE39"/>
<reference evidence="3 4" key="1">
    <citation type="submission" date="2024-09" db="EMBL/GenBank/DDBJ databases">
        <title>Chromosome-scale assembly of Riccia sorocarpa.</title>
        <authorList>
            <person name="Paukszto L."/>
        </authorList>
    </citation>
    <scope>NUCLEOTIDE SEQUENCE [LARGE SCALE GENOMIC DNA]</scope>
    <source>
        <strain evidence="3">LP-2024</strain>
        <tissue evidence="3">Aerial parts of the thallus</tissue>
    </source>
</reference>
<dbReference type="Proteomes" id="UP001633002">
    <property type="component" value="Unassembled WGS sequence"/>
</dbReference>
<sequence length="220" mass="24781">MECPSCSDHIYCDCSTTFPGDPVFKAPGCEKCKSTHEEKVLDLESELNNNELALTERIAQHEAVRDILEERLSFLKLPDADASNHLPVVKGDMKLVVNGMETVHAHRFILAAKSKVFYRMFECGMIMENKTGAVPIDDASCPVIKAAVRFCYTADINFTDEVLPQEVLKVAHKYQISHLRDACTAELCARLNERNLLDMLRLSKMYEVDVLHVAAAKYSR</sequence>
<dbReference type="PROSITE" id="PS50097">
    <property type="entry name" value="BTB"/>
    <property type="match status" value="1"/>
</dbReference>
<evidence type="ECO:0000259" key="2">
    <source>
        <dbReference type="PROSITE" id="PS50097"/>
    </source>
</evidence>
<dbReference type="EMBL" id="JBJQOH010000001">
    <property type="protein sequence ID" value="KAL3699769.1"/>
    <property type="molecule type" value="Genomic_DNA"/>
</dbReference>
<dbReference type="Gene3D" id="3.30.710.10">
    <property type="entry name" value="Potassium Channel Kv1.1, Chain A"/>
    <property type="match status" value="1"/>
</dbReference>
<feature type="domain" description="BTB" evidence="2">
    <location>
        <begin position="91"/>
        <end position="160"/>
    </location>
</feature>
<protein>
    <recommendedName>
        <fullName evidence="2">BTB domain-containing protein</fullName>
    </recommendedName>
</protein>
<evidence type="ECO:0000256" key="1">
    <source>
        <dbReference type="ARBA" id="ARBA00004906"/>
    </source>
</evidence>
<evidence type="ECO:0000313" key="3">
    <source>
        <dbReference type="EMBL" id="KAL3699769.1"/>
    </source>
</evidence>